<evidence type="ECO:0000256" key="2">
    <source>
        <dbReference type="ARBA" id="ARBA00022729"/>
    </source>
</evidence>
<dbReference type="SUPFAM" id="SSF56496">
    <property type="entry name" value="Fibrinogen C-terminal domain-like"/>
    <property type="match status" value="1"/>
</dbReference>
<evidence type="ECO:0000256" key="7">
    <source>
        <dbReference type="SAM" id="SignalP"/>
    </source>
</evidence>
<dbReference type="NCBIfam" id="NF040941">
    <property type="entry name" value="GGGWT_bact"/>
    <property type="match status" value="1"/>
</dbReference>
<keyword evidence="2 7" id="KW-0732">Signal</keyword>
<dbReference type="PANTHER" id="PTHR16146:SF46">
    <property type="entry name" value="INTELECTIN-1A-RELATED"/>
    <property type="match status" value="1"/>
</dbReference>
<reference evidence="9" key="1">
    <citation type="submission" date="2023-01" db="EMBL/GenBank/DDBJ databases">
        <title>Genome assembly of the deep-sea coral Lophelia pertusa.</title>
        <authorList>
            <person name="Herrera S."/>
            <person name="Cordes E."/>
        </authorList>
    </citation>
    <scope>NUCLEOTIDE SEQUENCE</scope>
    <source>
        <strain evidence="9">USNM1676648</strain>
        <tissue evidence="9">Polyp</tissue>
    </source>
</reference>
<evidence type="ECO:0000256" key="5">
    <source>
        <dbReference type="ARBA" id="ARBA00023157"/>
    </source>
</evidence>
<keyword evidence="5" id="KW-1015">Disulfide bond</keyword>
<evidence type="ECO:0000313" key="10">
    <source>
        <dbReference type="Proteomes" id="UP001163046"/>
    </source>
</evidence>
<dbReference type="InterPro" id="IPR014716">
    <property type="entry name" value="Fibrinogen_a/b/g_C_1"/>
</dbReference>
<evidence type="ECO:0000256" key="6">
    <source>
        <dbReference type="SAM" id="MobiDB-lite"/>
    </source>
</evidence>
<dbReference type="OrthoDB" id="2015116at2759"/>
<keyword evidence="3" id="KW-0430">Lectin</keyword>
<comment type="caution">
    <text evidence="9">The sequence shown here is derived from an EMBL/GenBank/DDBJ whole genome shotgun (WGS) entry which is preliminary data.</text>
</comment>
<dbReference type="Proteomes" id="UP001163046">
    <property type="component" value="Unassembled WGS sequence"/>
</dbReference>
<keyword evidence="1" id="KW-0479">Metal-binding</keyword>
<dbReference type="GO" id="GO:0070492">
    <property type="term" value="F:oligosaccharide binding"/>
    <property type="evidence" value="ECO:0007669"/>
    <property type="project" value="TreeGrafter"/>
</dbReference>
<gene>
    <name evidence="9" type="ORF">OS493_008338</name>
</gene>
<feature type="compositionally biased region" description="Basic and acidic residues" evidence="6">
    <location>
        <begin position="197"/>
        <end position="213"/>
    </location>
</feature>
<dbReference type="GO" id="GO:0046872">
    <property type="term" value="F:metal ion binding"/>
    <property type="evidence" value="ECO:0007669"/>
    <property type="project" value="UniProtKB-KW"/>
</dbReference>
<dbReference type="InterPro" id="IPR036056">
    <property type="entry name" value="Fibrinogen-like_C"/>
</dbReference>
<evidence type="ECO:0000256" key="1">
    <source>
        <dbReference type="ARBA" id="ARBA00022723"/>
    </source>
</evidence>
<sequence>MKLFLVVALMSCIPAIRGGRNANPCSSSVYKELTEADRERRFTQETGKSDASDLQAGNWYRFTGDAGFKLSNRLKRNVCETGPACGTNYPGFMIGSNPKKIKNNASKKKVCFTEGSNCCAKKIFIKVKRCPGDFLVYKLPAPPSGNYRYCGQKTSYKSLIRIIVYFVKEKGSPPKDLHNPPTFCSSPPATPRPVNTGEDKDHPGKSCKAVKDENPQGGSGLYWINPAGGKAFRAYCDQETDGGGWTLVYSYHFTNYPNFVSGSNAVTPRPSWPANGDIPESKTVPLSETQWDAMDFDLWKQIGHEFMATSNINHWIVCNDGTGSLVEYRAGTLSCRVVKNIASACLNVAPDEIRVLTKESSANYGPHLYYSKSSSWLKTYYYWESSTQSANWPTHDPCGRNGLSHVKNVPNAHGNIFIR</sequence>
<dbReference type="InterPro" id="IPR002181">
    <property type="entry name" value="Fibrinogen_a/b/g_C_dom"/>
</dbReference>
<dbReference type="PANTHER" id="PTHR16146">
    <property type="entry name" value="INTELECTIN"/>
    <property type="match status" value="1"/>
</dbReference>
<name>A0A9X0DA71_9CNID</name>
<dbReference type="InterPro" id="IPR057774">
    <property type="entry name" value="D8C_UMOD/GP2/OIT3-like"/>
</dbReference>
<dbReference type="Gene3D" id="3.90.215.10">
    <property type="entry name" value="Gamma Fibrinogen, chain A, domain 1"/>
    <property type="match status" value="1"/>
</dbReference>
<evidence type="ECO:0000259" key="8">
    <source>
        <dbReference type="PROSITE" id="PS51406"/>
    </source>
</evidence>
<evidence type="ECO:0000256" key="3">
    <source>
        <dbReference type="ARBA" id="ARBA00022734"/>
    </source>
</evidence>
<feature type="region of interest" description="Disordered" evidence="6">
    <location>
        <begin position="173"/>
        <end position="213"/>
    </location>
</feature>
<feature type="signal peptide" evidence="7">
    <location>
        <begin position="1"/>
        <end position="18"/>
    </location>
</feature>
<dbReference type="EMBL" id="MU825399">
    <property type="protein sequence ID" value="KAJ7393042.1"/>
    <property type="molecule type" value="Genomic_DNA"/>
</dbReference>
<dbReference type="Pfam" id="PF00147">
    <property type="entry name" value="Fibrinogen_C"/>
    <property type="match status" value="1"/>
</dbReference>
<evidence type="ECO:0000256" key="4">
    <source>
        <dbReference type="ARBA" id="ARBA00022837"/>
    </source>
</evidence>
<dbReference type="GO" id="GO:0005615">
    <property type="term" value="C:extracellular space"/>
    <property type="evidence" value="ECO:0007669"/>
    <property type="project" value="TreeGrafter"/>
</dbReference>
<evidence type="ECO:0000313" key="9">
    <source>
        <dbReference type="EMBL" id="KAJ7393042.1"/>
    </source>
</evidence>
<feature type="chain" id="PRO_5040902003" description="Fibrinogen C-terminal domain-containing protein" evidence="7">
    <location>
        <begin position="19"/>
        <end position="419"/>
    </location>
</feature>
<keyword evidence="4" id="KW-0106">Calcium</keyword>
<protein>
    <recommendedName>
        <fullName evidence="8">Fibrinogen C-terminal domain-containing protein</fullName>
    </recommendedName>
</protein>
<keyword evidence="10" id="KW-1185">Reference proteome</keyword>
<proteinExistence type="predicted"/>
<organism evidence="9 10">
    <name type="scientific">Desmophyllum pertusum</name>
    <dbReference type="NCBI Taxonomy" id="174260"/>
    <lineage>
        <taxon>Eukaryota</taxon>
        <taxon>Metazoa</taxon>
        <taxon>Cnidaria</taxon>
        <taxon>Anthozoa</taxon>
        <taxon>Hexacorallia</taxon>
        <taxon>Scleractinia</taxon>
        <taxon>Caryophylliina</taxon>
        <taxon>Caryophylliidae</taxon>
        <taxon>Desmophyllum</taxon>
    </lineage>
</organism>
<dbReference type="PROSITE" id="PS51406">
    <property type="entry name" value="FIBRINOGEN_C_2"/>
    <property type="match status" value="1"/>
</dbReference>
<dbReference type="Pfam" id="PF23283">
    <property type="entry name" value="D8C_UMOD"/>
    <property type="match status" value="1"/>
</dbReference>
<dbReference type="AlphaFoldDB" id="A0A9X0DA71"/>
<accession>A0A9X0DA71</accession>
<feature type="domain" description="Fibrinogen C-terminal" evidence="8">
    <location>
        <begin position="198"/>
        <end position="248"/>
    </location>
</feature>